<dbReference type="InterPro" id="IPR023996">
    <property type="entry name" value="TonB-dep_OMP_SusC/RagA"/>
</dbReference>
<dbReference type="AlphaFoldDB" id="A0A6I6K7Y6"/>
<dbReference type="Gene3D" id="2.60.40.1120">
    <property type="entry name" value="Carboxypeptidase-like, regulatory domain"/>
    <property type="match status" value="1"/>
</dbReference>
<dbReference type="InterPro" id="IPR023997">
    <property type="entry name" value="TonB-dep_OMP_SusC/RagA_CS"/>
</dbReference>
<dbReference type="SUPFAM" id="SSF49464">
    <property type="entry name" value="Carboxypeptidase regulatory domain-like"/>
    <property type="match status" value="1"/>
</dbReference>
<reference evidence="9 10" key="1">
    <citation type="submission" date="2019-11" db="EMBL/GenBank/DDBJ databases">
        <authorList>
            <person name="Zheng R.K."/>
            <person name="Sun C.M."/>
        </authorList>
    </citation>
    <scope>NUCLEOTIDE SEQUENCE [LARGE SCALE GENOMIC DNA]</scope>
    <source>
        <strain evidence="9 10">WC007</strain>
    </source>
</reference>
<dbReference type="KEGG" id="mcos:GM418_21535"/>
<evidence type="ECO:0000313" key="9">
    <source>
        <dbReference type="EMBL" id="QGY46154.1"/>
    </source>
</evidence>
<evidence type="ECO:0000256" key="6">
    <source>
        <dbReference type="ARBA" id="ARBA00023237"/>
    </source>
</evidence>
<evidence type="ECO:0000256" key="3">
    <source>
        <dbReference type="ARBA" id="ARBA00022452"/>
    </source>
</evidence>
<dbReference type="Gene3D" id="2.170.130.10">
    <property type="entry name" value="TonB-dependent receptor, plug domain"/>
    <property type="match status" value="1"/>
</dbReference>
<dbReference type="RefSeq" id="WP_158869293.1">
    <property type="nucleotide sequence ID" value="NZ_CP046401.1"/>
</dbReference>
<feature type="domain" description="TonB-dependent receptor plug" evidence="8">
    <location>
        <begin position="225"/>
        <end position="330"/>
    </location>
</feature>
<keyword evidence="6 7" id="KW-0998">Cell outer membrane</keyword>
<evidence type="ECO:0000313" key="10">
    <source>
        <dbReference type="Proteomes" id="UP000428260"/>
    </source>
</evidence>
<dbReference type="NCBIfam" id="TIGR04057">
    <property type="entry name" value="SusC_RagA_signa"/>
    <property type="match status" value="1"/>
</dbReference>
<gene>
    <name evidence="9" type="ORF">GM418_21535</name>
</gene>
<protein>
    <submittedName>
        <fullName evidence="9">SusC/RagA family TonB-linked outer membrane protein</fullName>
    </submittedName>
</protein>
<organism evidence="9 10">
    <name type="scientific">Maribellus comscasis</name>
    <dbReference type="NCBI Taxonomy" id="2681766"/>
    <lineage>
        <taxon>Bacteria</taxon>
        <taxon>Pseudomonadati</taxon>
        <taxon>Bacteroidota</taxon>
        <taxon>Bacteroidia</taxon>
        <taxon>Marinilabiliales</taxon>
        <taxon>Prolixibacteraceae</taxon>
        <taxon>Maribellus</taxon>
    </lineage>
</organism>
<evidence type="ECO:0000259" key="8">
    <source>
        <dbReference type="Pfam" id="PF07715"/>
    </source>
</evidence>
<evidence type="ECO:0000256" key="5">
    <source>
        <dbReference type="ARBA" id="ARBA00023136"/>
    </source>
</evidence>
<keyword evidence="10" id="KW-1185">Reference proteome</keyword>
<dbReference type="InterPro" id="IPR008969">
    <property type="entry name" value="CarboxyPept-like_regulatory"/>
</dbReference>
<keyword evidence="4 7" id="KW-0812">Transmembrane</keyword>
<dbReference type="GO" id="GO:0009279">
    <property type="term" value="C:cell outer membrane"/>
    <property type="evidence" value="ECO:0007669"/>
    <property type="project" value="UniProtKB-SubCell"/>
</dbReference>
<dbReference type="Pfam" id="PF13715">
    <property type="entry name" value="CarbopepD_reg_2"/>
    <property type="match status" value="1"/>
</dbReference>
<proteinExistence type="inferred from homology"/>
<dbReference type="NCBIfam" id="TIGR04056">
    <property type="entry name" value="OMP_RagA_SusC"/>
    <property type="match status" value="1"/>
</dbReference>
<comment type="subcellular location">
    <subcellularLocation>
        <location evidence="1 7">Cell outer membrane</location>
        <topology evidence="1 7">Multi-pass membrane protein</topology>
    </subcellularLocation>
</comment>
<dbReference type="PROSITE" id="PS52016">
    <property type="entry name" value="TONB_DEPENDENT_REC_3"/>
    <property type="match status" value="1"/>
</dbReference>
<keyword evidence="5 7" id="KW-0472">Membrane</keyword>
<dbReference type="InterPro" id="IPR012910">
    <property type="entry name" value="Plug_dom"/>
</dbReference>
<name>A0A6I6K7Y6_9BACT</name>
<dbReference type="Proteomes" id="UP000428260">
    <property type="component" value="Chromosome"/>
</dbReference>
<dbReference type="InterPro" id="IPR037066">
    <property type="entry name" value="Plug_dom_sf"/>
</dbReference>
<sequence length="1111" mass="125078">MKKNFEKPTRRKCAWLQKLLKIMKLTFFLILVSTMLVSAGVYSQNTKLSLHYKDISVGDLLELIEEQTEFRFAFSKSSLNRDEKISINVKEEKLDKVLSVILNPNQLSYKIIDRYVVISDKNASAENKIQQSQITISGKVTDSSGIPLPGVTVVIKGTTNGTVTNADGGYYISNVPENATLQFSFVGMKAQEILVDGKATINVVLSEENIGIDEVVAIGYGTMRKKDITGAVSALKGDELEARPVANSALALQGVAPGLNIQNHGGITGDEDVIIRIRGTGTLNDSNPLVLVDGIPQSLSDIPANEIESISVLKDASSASIYGARAGNGVILVTTKRGIEKGARVIYDNYVGFQSRCIWPEAVSPGDYLRLQNEAFENIGQSAPYSEEWITNVENGSNPYIYPYSDWADIVFDDQAFQQNHSLNISAGSDFGKISLSANYLDQDAIIKNHNYKRYSFRLNSNINLNKKMELIADLMYRSRHRKGVGRTPEQMVQGVIHTNQAIVAVYPNDSYDFVGVWNPYALIHKSGTHTKDYFDFVGTIGLNYQLLNNLKIKGSVSIVNTFLEERLFRNKLEIEDYFTGEAISVGSWWVENYLEENRERNFEPNYNLTIDYDNKLFNNEYKLLLGFQEIGSKERSLNASRDGFYSNEIRELDGGESTNIGNGGTSSEWRLRSFFGRFNYSIKNKYLIEANVRYDGSSRFSKGNKYGLFPSFSAGWRISEENFFKAKNVISDLKLRASWGQLGNQGIPLYRNVGYYSLDQGYSFNDDLVVGAAQTIAPNSDITWETTTMTDIGIDVELWNGKVSFTGDYFWRKTYDILLELPIAPSIGIDAPVQNAGIVTNHGWELQANYFGSSSSRELKYSISLSLSDFINKIEDLKGTGPYHDSPYIWQEGYSINTLYGYKSLGLYLSEDDLSKYPTKINEGVTLGDMIYEDTNGDEKINSEDRVVIGNSDPRYSIGINSNISYKGFDFAMFWQGVLKYQGLNNSGLIQGPNWQCYTVKEMLDRYHPTQNPDGSMPKIRYGINWNTQISDFWIEDTSYLRLKNFQIGYSLNTNFLQKINISKLRFYIAGENQITFTRAKWVDPEFPSNVRLRYVPQAKSIVLGLNVTF</sequence>
<evidence type="ECO:0000256" key="1">
    <source>
        <dbReference type="ARBA" id="ARBA00004571"/>
    </source>
</evidence>
<dbReference type="InterPro" id="IPR036942">
    <property type="entry name" value="Beta-barrel_TonB_sf"/>
</dbReference>
<dbReference type="EMBL" id="CP046401">
    <property type="protein sequence ID" value="QGY46154.1"/>
    <property type="molecule type" value="Genomic_DNA"/>
</dbReference>
<keyword evidence="2 7" id="KW-0813">Transport</keyword>
<comment type="similarity">
    <text evidence="7">Belongs to the TonB-dependent receptor family.</text>
</comment>
<evidence type="ECO:0000256" key="2">
    <source>
        <dbReference type="ARBA" id="ARBA00022448"/>
    </source>
</evidence>
<evidence type="ECO:0000256" key="4">
    <source>
        <dbReference type="ARBA" id="ARBA00022692"/>
    </source>
</evidence>
<dbReference type="InterPro" id="IPR039426">
    <property type="entry name" value="TonB-dep_rcpt-like"/>
</dbReference>
<dbReference type="SUPFAM" id="SSF56935">
    <property type="entry name" value="Porins"/>
    <property type="match status" value="1"/>
</dbReference>
<dbReference type="Gene3D" id="2.40.170.20">
    <property type="entry name" value="TonB-dependent receptor, beta-barrel domain"/>
    <property type="match status" value="1"/>
</dbReference>
<dbReference type="Pfam" id="PF07715">
    <property type="entry name" value="Plug"/>
    <property type="match status" value="1"/>
</dbReference>
<keyword evidence="3 7" id="KW-1134">Transmembrane beta strand</keyword>
<evidence type="ECO:0000256" key="7">
    <source>
        <dbReference type="PROSITE-ProRule" id="PRU01360"/>
    </source>
</evidence>
<accession>A0A6I6K7Y6</accession>